<organism evidence="1 2">
    <name type="scientific">Lentibacillus salinarum</name>
    <dbReference type="NCBI Taxonomy" id="446820"/>
    <lineage>
        <taxon>Bacteria</taxon>
        <taxon>Bacillati</taxon>
        <taxon>Bacillota</taxon>
        <taxon>Bacilli</taxon>
        <taxon>Bacillales</taxon>
        <taxon>Bacillaceae</taxon>
        <taxon>Lentibacillus</taxon>
    </lineage>
</organism>
<dbReference type="Proteomes" id="UP001597178">
    <property type="component" value="Unassembled WGS sequence"/>
</dbReference>
<protein>
    <recommendedName>
        <fullName evidence="3">GRAM domain-containing protein</fullName>
    </recommendedName>
</protein>
<dbReference type="EMBL" id="JBHTNH010000028">
    <property type="protein sequence ID" value="MFD1362682.1"/>
    <property type="molecule type" value="Genomic_DNA"/>
</dbReference>
<proteinExistence type="predicted"/>
<accession>A0ABW3ZXY1</accession>
<sequence length="96" mass="11546">MKRLAEQPYVKMEREIGLTGQHYVEENRRLYLYADRIVSRHHVFPIEKVWDMSYRPVSDDGGLLYLHTSEGVHVYTLKESPEHFIEVFRQAIKKQR</sequence>
<evidence type="ECO:0000313" key="2">
    <source>
        <dbReference type="Proteomes" id="UP001597178"/>
    </source>
</evidence>
<comment type="caution">
    <text evidence="1">The sequence shown here is derived from an EMBL/GenBank/DDBJ whole genome shotgun (WGS) entry which is preliminary data.</text>
</comment>
<evidence type="ECO:0008006" key="3">
    <source>
        <dbReference type="Google" id="ProtNLM"/>
    </source>
</evidence>
<reference evidence="2" key="1">
    <citation type="journal article" date="2019" name="Int. J. Syst. Evol. Microbiol.">
        <title>The Global Catalogue of Microorganisms (GCM) 10K type strain sequencing project: providing services to taxonomists for standard genome sequencing and annotation.</title>
        <authorList>
            <consortium name="The Broad Institute Genomics Platform"/>
            <consortium name="The Broad Institute Genome Sequencing Center for Infectious Disease"/>
            <person name="Wu L."/>
            <person name="Ma J."/>
        </authorList>
    </citation>
    <scope>NUCLEOTIDE SEQUENCE [LARGE SCALE GENOMIC DNA]</scope>
    <source>
        <strain evidence="2">CCUG 54822</strain>
    </source>
</reference>
<keyword evidence="2" id="KW-1185">Reference proteome</keyword>
<evidence type="ECO:0000313" key="1">
    <source>
        <dbReference type="EMBL" id="MFD1362682.1"/>
    </source>
</evidence>
<dbReference type="RefSeq" id="WP_382401473.1">
    <property type="nucleotide sequence ID" value="NZ_JBHTNH010000028.1"/>
</dbReference>
<name>A0ABW3ZXY1_9BACI</name>
<gene>
    <name evidence="1" type="ORF">ACFQ4A_13560</name>
</gene>